<sequence>MNCCLPAGKALSASAAPLATNHQQQVAYREFAAFSRQASISLTTAEGDVVTIRSSQQQAHALAYGQQVSAGGHVQSLTMSGLEKQAFSISVQGDLNEEELRDIERLLGELSTIAADFFNGDYEQAMVGALSLGDMGSIAELQATFIQTSMISQQAAYSERGPALPAHAGWSREPEQLPAADQFNYGNVLQARWQQLQEWLDERTAEAAEARQQAEKTGNNGRKLGHLPPSQRMLEQIQATMTKHPRLSPLSGSLANLAIDRAAAEHLEKHPALVERTNQAAEDLKGRFAQRLNDWLLA</sequence>
<accession>D6Z0G8</accession>
<dbReference type="AlphaFoldDB" id="D6Z0G8"/>
<dbReference type="InParanoid" id="D6Z0G8"/>
<evidence type="ECO:0000313" key="3">
    <source>
        <dbReference type="Proteomes" id="UP000001508"/>
    </source>
</evidence>
<proteinExistence type="predicted"/>
<gene>
    <name evidence="2" type="ordered locus">DaAHT2_0491</name>
</gene>
<keyword evidence="3" id="KW-1185">Reference proteome</keyword>
<reference evidence="3" key="1">
    <citation type="submission" date="2010-02" db="EMBL/GenBank/DDBJ databases">
        <title>Complete sequence of Desulfurivibrio alkaliphilus AHT2.</title>
        <authorList>
            <consortium name="US DOE Joint Genome Institute"/>
            <person name="Pitluck S."/>
            <person name="Chertkov O."/>
            <person name="Detter J.C."/>
            <person name="Han C."/>
            <person name="Tapia R."/>
            <person name="Larimer F."/>
            <person name="Land M."/>
            <person name="Hauser L."/>
            <person name="Kyrpides N."/>
            <person name="Mikhailova N."/>
            <person name="Sorokin D.Y."/>
            <person name="Muyzer G."/>
            <person name="Woyke T."/>
        </authorList>
    </citation>
    <scope>NUCLEOTIDE SEQUENCE [LARGE SCALE GENOMIC DNA]</scope>
    <source>
        <strain evidence="3">DSM 19089 / UNIQEM U267 / AHT2</strain>
    </source>
</reference>
<dbReference type="HOGENOM" id="CLU_932932_0_0_7"/>
<evidence type="ECO:0000256" key="1">
    <source>
        <dbReference type="SAM" id="MobiDB-lite"/>
    </source>
</evidence>
<dbReference type="OrthoDB" id="5415998at2"/>
<organism evidence="2 3">
    <name type="scientific">Desulfurivibrio alkaliphilus (strain DSM 19089 / UNIQEM U267 / AHT2)</name>
    <dbReference type="NCBI Taxonomy" id="589865"/>
    <lineage>
        <taxon>Bacteria</taxon>
        <taxon>Pseudomonadati</taxon>
        <taxon>Thermodesulfobacteriota</taxon>
        <taxon>Desulfobulbia</taxon>
        <taxon>Desulfobulbales</taxon>
        <taxon>Desulfobulbaceae</taxon>
        <taxon>Desulfurivibrio</taxon>
    </lineage>
</organism>
<dbReference type="RefSeq" id="WP_013162728.1">
    <property type="nucleotide sequence ID" value="NC_014216.1"/>
</dbReference>
<dbReference type="KEGG" id="dak:DaAHT2_0491"/>
<feature type="region of interest" description="Disordered" evidence="1">
    <location>
        <begin position="207"/>
        <end position="226"/>
    </location>
</feature>
<dbReference type="Proteomes" id="UP000001508">
    <property type="component" value="Chromosome"/>
</dbReference>
<name>D6Z0G8_DESAT</name>
<dbReference type="EMBL" id="CP001940">
    <property type="protein sequence ID" value="ADH85197.1"/>
    <property type="molecule type" value="Genomic_DNA"/>
</dbReference>
<evidence type="ECO:0000313" key="2">
    <source>
        <dbReference type="EMBL" id="ADH85197.1"/>
    </source>
</evidence>
<protein>
    <submittedName>
        <fullName evidence="2">Uncharacterized protein</fullName>
    </submittedName>
</protein>
<dbReference type="STRING" id="589865.DaAHT2_0491"/>